<dbReference type="Pfam" id="PF19030">
    <property type="entry name" value="TSP1_ADAMTS"/>
    <property type="match status" value="3"/>
</dbReference>
<evidence type="ECO:0000313" key="7">
    <source>
        <dbReference type="Proteomes" id="UP000472262"/>
    </source>
</evidence>
<dbReference type="InParanoid" id="A0A672Q7B9"/>
<dbReference type="GO" id="GO:0004222">
    <property type="term" value="F:metalloendopeptidase activity"/>
    <property type="evidence" value="ECO:0007669"/>
    <property type="project" value="TreeGrafter"/>
</dbReference>
<dbReference type="InterPro" id="IPR010909">
    <property type="entry name" value="PLAC"/>
</dbReference>
<protein>
    <submittedName>
        <fullName evidence="6">Thrombospondin type-1 domain-containing protein 4-like</fullName>
    </submittedName>
</protein>
<evidence type="ECO:0000256" key="4">
    <source>
        <dbReference type="ARBA" id="ARBA00022737"/>
    </source>
</evidence>
<dbReference type="PANTHER" id="PTHR13723:SF281">
    <property type="entry name" value="PAPILIN"/>
    <property type="match status" value="1"/>
</dbReference>
<dbReference type="PROSITE" id="PS50092">
    <property type="entry name" value="TSP1"/>
    <property type="match status" value="3"/>
</dbReference>
<dbReference type="GO" id="GO:0031012">
    <property type="term" value="C:extracellular matrix"/>
    <property type="evidence" value="ECO:0007669"/>
    <property type="project" value="TreeGrafter"/>
</dbReference>
<accession>A0A672Q7B9</accession>
<dbReference type="PROSITE" id="PS50900">
    <property type="entry name" value="PLAC"/>
    <property type="match status" value="1"/>
</dbReference>
<dbReference type="Ensembl" id="ENSSGRT00000076889.1">
    <property type="protein sequence ID" value="ENSSGRP00000072191.1"/>
    <property type="gene ID" value="ENSSGRG00000036853.1"/>
</dbReference>
<dbReference type="PANTHER" id="PTHR13723">
    <property type="entry name" value="ADAMTS A DISINTEGRIN AND METALLOPROTEASE WITH THROMBOSPONDIN MOTIFS PROTEASE"/>
    <property type="match status" value="1"/>
</dbReference>
<evidence type="ECO:0000256" key="1">
    <source>
        <dbReference type="ARBA" id="ARBA00004613"/>
    </source>
</evidence>
<dbReference type="InterPro" id="IPR050439">
    <property type="entry name" value="ADAMTS_ADAMTS-like"/>
</dbReference>
<sequence length="227" mass="25013">MGPCVTNWYFTDWTNTCSATCGPGVQRREVVCLTGGGTREGDGGVECGEEKPADMKACNGGPCTPTHLWYTGPWRQCNAACGNGTQRRDIICVRKTGSDFTVSAASECSHLEKPSPVQPCELQPCKPQWFTTEWSTCSRSCGEGVQTREVRCLTADKQHNTACDLDSKPAHERSCNTIPCSPFEDENCKDRRHNCVMVVQARLCVYSYYKTACCASCTQSAQRAKRH</sequence>
<dbReference type="SUPFAM" id="SSF82895">
    <property type="entry name" value="TSP-1 type 1 repeat"/>
    <property type="match status" value="3"/>
</dbReference>
<dbReference type="AlphaFoldDB" id="A0A672Q7B9"/>
<keyword evidence="7" id="KW-1185">Reference proteome</keyword>
<dbReference type="GO" id="GO:0005576">
    <property type="term" value="C:extracellular region"/>
    <property type="evidence" value="ECO:0007669"/>
    <property type="project" value="UniProtKB-SubCell"/>
</dbReference>
<dbReference type="Proteomes" id="UP000472262">
    <property type="component" value="Unassembled WGS sequence"/>
</dbReference>
<evidence type="ECO:0000256" key="2">
    <source>
        <dbReference type="ARBA" id="ARBA00022525"/>
    </source>
</evidence>
<proteinExistence type="predicted"/>
<reference evidence="6" key="1">
    <citation type="submission" date="2025-08" db="UniProtKB">
        <authorList>
            <consortium name="Ensembl"/>
        </authorList>
    </citation>
    <scope>IDENTIFICATION</scope>
</reference>
<keyword evidence="3" id="KW-0732">Signal</keyword>
<feature type="domain" description="PLAC" evidence="5">
    <location>
        <begin position="184"/>
        <end position="221"/>
    </location>
</feature>
<organism evidence="6 7">
    <name type="scientific">Sinocyclocheilus grahami</name>
    <name type="common">Dianchi golden-line fish</name>
    <name type="synonym">Barbus grahami</name>
    <dbReference type="NCBI Taxonomy" id="75366"/>
    <lineage>
        <taxon>Eukaryota</taxon>
        <taxon>Metazoa</taxon>
        <taxon>Chordata</taxon>
        <taxon>Craniata</taxon>
        <taxon>Vertebrata</taxon>
        <taxon>Euteleostomi</taxon>
        <taxon>Actinopterygii</taxon>
        <taxon>Neopterygii</taxon>
        <taxon>Teleostei</taxon>
        <taxon>Ostariophysi</taxon>
        <taxon>Cypriniformes</taxon>
        <taxon>Cyprinidae</taxon>
        <taxon>Cyprininae</taxon>
        <taxon>Sinocyclocheilus</taxon>
    </lineage>
</organism>
<comment type="subcellular location">
    <subcellularLocation>
        <location evidence="1">Secreted</location>
    </subcellularLocation>
</comment>
<name>A0A672Q7B9_SINGR</name>
<dbReference type="Pfam" id="PF08686">
    <property type="entry name" value="PLAC"/>
    <property type="match status" value="1"/>
</dbReference>
<reference evidence="6" key="2">
    <citation type="submission" date="2025-09" db="UniProtKB">
        <authorList>
            <consortium name="Ensembl"/>
        </authorList>
    </citation>
    <scope>IDENTIFICATION</scope>
</reference>
<dbReference type="FunFam" id="2.20.100.10:FF:000005">
    <property type="entry name" value="ADAM metallopeptidase with thrombospondin type 1 motif 9"/>
    <property type="match status" value="2"/>
</dbReference>
<evidence type="ECO:0000313" key="6">
    <source>
        <dbReference type="Ensembl" id="ENSSGRP00000072191.1"/>
    </source>
</evidence>
<dbReference type="OMA" id="VICERSH"/>
<evidence type="ECO:0000259" key="5">
    <source>
        <dbReference type="PROSITE" id="PS50900"/>
    </source>
</evidence>
<evidence type="ECO:0000256" key="3">
    <source>
        <dbReference type="ARBA" id="ARBA00022729"/>
    </source>
</evidence>
<dbReference type="GO" id="GO:0006508">
    <property type="term" value="P:proteolysis"/>
    <property type="evidence" value="ECO:0007669"/>
    <property type="project" value="TreeGrafter"/>
</dbReference>
<dbReference type="GO" id="GO:0030198">
    <property type="term" value="P:extracellular matrix organization"/>
    <property type="evidence" value="ECO:0007669"/>
    <property type="project" value="TreeGrafter"/>
</dbReference>
<dbReference type="InterPro" id="IPR036383">
    <property type="entry name" value="TSP1_rpt_sf"/>
</dbReference>
<keyword evidence="2" id="KW-0964">Secreted</keyword>
<dbReference type="Gene3D" id="2.20.100.10">
    <property type="entry name" value="Thrombospondin type-1 (TSP1) repeat"/>
    <property type="match status" value="3"/>
</dbReference>
<keyword evidence="4" id="KW-0677">Repeat</keyword>
<dbReference type="SMART" id="SM00209">
    <property type="entry name" value="TSP1"/>
    <property type="match status" value="3"/>
</dbReference>
<gene>
    <name evidence="6" type="primary">LOC107559018</name>
</gene>
<dbReference type="InterPro" id="IPR000884">
    <property type="entry name" value="TSP1_rpt"/>
</dbReference>